<feature type="compositionally biased region" description="Basic and acidic residues" evidence="1">
    <location>
        <begin position="483"/>
        <end position="500"/>
    </location>
</feature>
<evidence type="ECO:0000313" key="2">
    <source>
        <dbReference type="EMBL" id="CAD6441992.1"/>
    </source>
</evidence>
<dbReference type="OrthoDB" id="3559113at2759"/>
<reference evidence="2" key="1">
    <citation type="submission" date="2020-10" db="EMBL/GenBank/DDBJ databases">
        <authorList>
            <person name="Kusch S."/>
        </authorList>
    </citation>
    <scope>NUCLEOTIDE SEQUENCE</scope>
    <source>
        <strain evidence="2">SwB9</strain>
    </source>
</reference>
<organism evidence="2 3">
    <name type="scientific">Sclerotinia trifoliorum</name>
    <dbReference type="NCBI Taxonomy" id="28548"/>
    <lineage>
        <taxon>Eukaryota</taxon>
        <taxon>Fungi</taxon>
        <taxon>Dikarya</taxon>
        <taxon>Ascomycota</taxon>
        <taxon>Pezizomycotina</taxon>
        <taxon>Leotiomycetes</taxon>
        <taxon>Helotiales</taxon>
        <taxon>Sclerotiniaceae</taxon>
        <taxon>Sclerotinia</taxon>
    </lineage>
</organism>
<protein>
    <submittedName>
        <fullName evidence="2">10c5b7a0-e7bd-4821-bbbd-7738b7831a47</fullName>
    </submittedName>
</protein>
<dbReference type="Proteomes" id="UP000624404">
    <property type="component" value="Unassembled WGS sequence"/>
</dbReference>
<accession>A0A8H2ZKD6</accession>
<keyword evidence="3" id="KW-1185">Reference proteome</keyword>
<dbReference type="AlphaFoldDB" id="A0A8H2ZKD6"/>
<evidence type="ECO:0000256" key="1">
    <source>
        <dbReference type="SAM" id="MobiDB-lite"/>
    </source>
</evidence>
<name>A0A8H2ZKD6_9HELO</name>
<gene>
    <name evidence="2" type="ORF">SCLTRI_LOCUS1784</name>
</gene>
<feature type="region of interest" description="Disordered" evidence="1">
    <location>
        <begin position="401"/>
        <end position="425"/>
    </location>
</feature>
<comment type="caution">
    <text evidence="2">The sequence shown here is derived from an EMBL/GenBank/DDBJ whole genome shotgun (WGS) entry which is preliminary data.</text>
</comment>
<feature type="region of interest" description="Disordered" evidence="1">
    <location>
        <begin position="483"/>
        <end position="509"/>
    </location>
</feature>
<dbReference type="EMBL" id="CAJHIA010000007">
    <property type="protein sequence ID" value="CAD6441992.1"/>
    <property type="molecule type" value="Genomic_DNA"/>
</dbReference>
<evidence type="ECO:0000313" key="3">
    <source>
        <dbReference type="Proteomes" id="UP000624404"/>
    </source>
</evidence>
<sequence length="509" mass="58965">MQARFEAQAEAEASAQELADIIKIISDSLVLFVIKGIYYLVDLSFEALLGSTVFEKFINSLIQVGTPPFDASRHLTIPIGDEKSIEQFARGPGLRKRLEREVQINETSKKWTLCSLSFQTSGSMQGPDGASSINQYSFIPSKFLEFNADGVVVFKFDENAPDKQTNTWECLNWKKFTEEQRDRALMLYLSTCTECWHTKHFGFVIDEAKALTFKSLDEAVDYKEIMGILHVLARDLDGAAQQEQNRILTWFLEIWEELEAKHLHELTTIYATMEDEFRLSQDFRRILAGKARILREINVFRQLSLEDVVFLLFIIKIRRIRALGIGKALAEKKMVEENFAKEMIVEEIIKEIMTAEIMAEEITELEMEEYALGKEGEAKEMPKFREKREAKDQKRQIREEYARRKATEARSKEADEFVENEVRPESESERVRLRRDYDIVDDLQEGGYGMLASWVMTRDFAIGDLLYEVYQHMKANLQSNIDESHPDFQAKSLQKQEKSAVDMNDDEEP</sequence>
<proteinExistence type="predicted"/>